<dbReference type="CDD" id="cd03809">
    <property type="entry name" value="GT4_MtfB-like"/>
    <property type="match status" value="1"/>
</dbReference>
<dbReference type="RefSeq" id="WP_251970085.1">
    <property type="nucleotide sequence ID" value="NZ_AP025730.1"/>
</dbReference>
<dbReference type="Pfam" id="PF13439">
    <property type="entry name" value="Glyco_transf_4"/>
    <property type="match status" value="1"/>
</dbReference>
<dbReference type="Pfam" id="PF00534">
    <property type="entry name" value="Glycos_transf_1"/>
    <property type="match status" value="1"/>
</dbReference>
<dbReference type="PANTHER" id="PTHR46401:SF2">
    <property type="entry name" value="GLYCOSYLTRANSFERASE WBBK-RELATED"/>
    <property type="match status" value="1"/>
</dbReference>
<keyword evidence="1" id="KW-0808">Transferase</keyword>
<sequence length="348" mass="37728">MTAAPVSINARYLLHPVTGIQRYAREIVARLPAASHRLVEAPPWAKGAKGHLWEQLPLRSQARGSLLWNPCQTGPVGLGRQVVTIHDMGTFDHPGSYSGAFAAWYRHCIASVAAAAEQVIAVSEFTKQRLLQHVKMDPARVSVILEGADARFRRADAGTVTQLRRRLGIADGQRIVLSLGSLEPRKNLAALLAAWQAIGSGRRQDALLVLVGKQGDPAVFRNLGVEAVPERVLFTGYLKDEDLPAMYSAAQAFVYPSLYEGFGLPVLEAMSCATPVVTSNVSSLPEVIGDAGHLVDPHSRDELAAALLRCLDDEAWLAQAAQAGLARSRRFSWDEAARQTWQLLAAHA</sequence>
<feature type="domain" description="Glycosyltransferase subfamily 4-like N-terminal" evidence="3">
    <location>
        <begin position="81"/>
        <end position="150"/>
    </location>
</feature>
<protein>
    <submittedName>
        <fullName evidence="4">Mannosyltransferase</fullName>
    </submittedName>
</protein>
<evidence type="ECO:0000259" key="2">
    <source>
        <dbReference type="Pfam" id="PF00534"/>
    </source>
</evidence>
<evidence type="ECO:0000313" key="4">
    <source>
        <dbReference type="EMBL" id="BDI06842.1"/>
    </source>
</evidence>
<keyword evidence="4" id="KW-0328">Glycosyltransferase</keyword>
<dbReference type="Gene3D" id="3.40.50.2000">
    <property type="entry name" value="Glycogen Phosphorylase B"/>
    <property type="match status" value="2"/>
</dbReference>
<proteinExistence type="predicted"/>
<dbReference type="Proteomes" id="UP001057498">
    <property type="component" value="Chromosome"/>
</dbReference>
<dbReference type="EMBL" id="AP025730">
    <property type="protein sequence ID" value="BDI06842.1"/>
    <property type="molecule type" value="Genomic_DNA"/>
</dbReference>
<dbReference type="InterPro" id="IPR028098">
    <property type="entry name" value="Glyco_trans_4-like_N"/>
</dbReference>
<dbReference type="PANTHER" id="PTHR46401">
    <property type="entry name" value="GLYCOSYLTRANSFERASE WBBK-RELATED"/>
    <property type="match status" value="1"/>
</dbReference>
<dbReference type="SUPFAM" id="SSF53756">
    <property type="entry name" value="UDP-Glycosyltransferase/glycogen phosphorylase"/>
    <property type="match status" value="1"/>
</dbReference>
<feature type="domain" description="Glycosyl transferase family 1" evidence="2">
    <location>
        <begin position="162"/>
        <end position="320"/>
    </location>
</feature>
<reference evidence="4" key="1">
    <citation type="submission" date="2022-04" db="EMBL/GenBank/DDBJ databases">
        <title>Whole genome sequence of Sphaerotilus sp. FB-5.</title>
        <authorList>
            <person name="Takeda M."/>
            <person name="Narihara S."/>
            <person name="Akimoto M."/>
            <person name="Akimoto R."/>
            <person name="Nishiyashiki S."/>
            <person name="Murakami T."/>
        </authorList>
    </citation>
    <scope>NUCLEOTIDE SEQUENCE</scope>
    <source>
        <strain evidence="4">FB-5</strain>
    </source>
</reference>
<organism evidence="4 5">
    <name type="scientific">Sphaerotilus microaerophilus</name>
    <dbReference type="NCBI Taxonomy" id="2914710"/>
    <lineage>
        <taxon>Bacteria</taxon>
        <taxon>Pseudomonadati</taxon>
        <taxon>Pseudomonadota</taxon>
        <taxon>Betaproteobacteria</taxon>
        <taxon>Burkholderiales</taxon>
        <taxon>Sphaerotilaceae</taxon>
        <taxon>Sphaerotilus</taxon>
    </lineage>
</organism>
<dbReference type="InterPro" id="IPR001296">
    <property type="entry name" value="Glyco_trans_1"/>
</dbReference>
<accession>A0ABM7YQL7</accession>
<evidence type="ECO:0000256" key="1">
    <source>
        <dbReference type="ARBA" id="ARBA00022679"/>
    </source>
</evidence>
<name>A0ABM7YQL7_9BURK</name>
<evidence type="ECO:0000259" key="3">
    <source>
        <dbReference type="Pfam" id="PF13439"/>
    </source>
</evidence>
<dbReference type="GO" id="GO:0016757">
    <property type="term" value="F:glycosyltransferase activity"/>
    <property type="evidence" value="ECO:0007669"/>
    <property type="project" value="UniProtKB-KW"/>
</dbReference>
<keyword evidence="5" id="KW-1185">Reference proteome</keyword>
<gene>
    <name evidence="4" type="ORF">CATMQ487_38120</name>
</gene>
<evidence type="ECO:0000313" key="5">
    <source>
        <dbReference type="Proteomes" id="UP001057498"/>
    </source>
</evidence>